<reference evidence="2" key="1">
    <citation type="submission" date="2005-08" db="EMBL/GenBank/DDBJ databases">
        <title>Complete sequence of Dechloromonas aromatica RCB.</title>
        <authorList>
            <person name="Salinero K.K."/>
            <person name="Copeland A."/>
            <person name="Lucas S."/>
            <person name="Lapidus A."/>
            <person name="Barry K."/>
            <person name="Detter J.C."/>
            <person name="Glavina T."/>
            <person name="Hammon N."/>
            <person name="Israni S."/>
            <person name="Pitluck S."/>
            <person name="Di Bartolo G."/>
            <person name="Trong S."/>
            <person name="Schmutz J."/>
            <person name="Larimer F."/>
            <person name="Land M."/>
            <person name="Ivanova N."/>
            <person name="Richardson P."/>
        </authorList>
    </citation>
    <scope>NUCLEOTIDE SEQUENCE</scope>
    <source>
        <strain evidence="2">RCB</strain>
    </source>
</reference>
<dbReference type="OrthoDB" id="8613985at2"/>
<dbReference type="Gene3D" id="1.20.120.30">
    <property type="entry name" value="Aspartate receptor, ligand-binding domain"/>
    <property type="match status" value="1"/>
</dbReference>
<dbReference type="AlphaFoldDB" id="Q47CK0"/>
<evidence type="ECO:0000313" key="2">
    <source>
        <dbReference type="EMBL" id="AAZ47431.1"/>
    </source>
</evidence>
<proteinExistence type="predicted"/>
<dbReference type="eggNOG" id="COG3255">
    <property type="taxonomic scope" value="Bacteria"/>
</dbReference>
<dbReference type="HOGENOM" id="CLU_122422_2_0_4"/>
<feature type="domain" description="Chemoreceptor zinc-binding" evidence="1">
    <location>
        <begin position="13"/>
        <end position="81"/>
    </location>
</feature>
<dbReference type="STRING" id="159087.Daro_2701"/>
<dbReference type="KEGG" id="dar:Daro_2701"/>
<dbReference type="InterPro" id="IPR025991">
    <property type="entry name" value="Chemoreceptor_zinc-bind_dom"/>
</dbReference>
<dbReference type="Pfam" id="PF13682">
    <property type="entry name" value="CZB"/>
    <property type="match status" value="1"/>
</dbReference>
<sequence length="127" mass="14156">MTLEIIEAAIDRHLDWVKRFRSALAGTSDKDFDIDLVDDDTACELGKWLANPETKVLLGNDYLNRTTALHGTFHEIAGAVVASMQANDPEEVTQGLIDALVDLSKSLIEFLEFARRQLSGAPREWKV</sequence>
<organism evidence="2">
    <name type="scientific">Dechloromonas aromatica (strain RCB)</name>
    <dbReference type="NCBI Taxonomy" id="159087"/>
    <lineage>
        <taxon>Bacteria</taxon>
        <taxon>Pseudomonadati</taxon>
        <taxon>Pseudomonadota</taxon>
        <taxon>Betaproteobacteria</taxon>
        <taxon>Rhodocyclales</taxon>
        <taxon>Azonexaceae</taxon>
        <taxon>Dechloromonas</taxon>
    </lineage>
</organism>
<accession>Q47CK0</accession>
<name>Q47CK0_DECAR</name>
<protein>
    <recommendedName>
        <fullName evidence="1">Chemoreceptor zinc-binding domain-containing protein</fullName>
    </recommendedName>
</protein>
<gene>
    <name evidence="2" type="ordered locus">Daro_2701</name>
</gene>
<dbReference type="EMBL" id="CP000089">
    <property type="protein sequence ID" value="AAZ47431.1"/>
    <property type="molecule type" value="Genomic_DNA"/>
</dbReference>
<evidence type="ECO:0000259" key="1">
    <source>
        <dbReference type="Pfam" id="PF13682"/>
    </source>
</evidence>